<evidence type="ECO:0000313" key="2">
    <source>
        <dbReference type="Ensembl" id="ENSCCRP00010095257.1"/>
    </source>
</evidence>
<evidence type="ECO:0000256" key="1">
    <source>
        <dbReference type="SAM" id="Phobius"/>
    </source>
</evidence>
<dbReference type="SUPFAM" id="SSF48726">
    <property type="entry name" value="Immunoglobulin"/>
    <property type="match status" value="1"/>
</dbReference>
<reference evidence="2" key="1">
    <citation type="submission" date="2025-08" db="UniProtKB">
        <authorList>
            <consortium name="Ensembl"/>
        </authorList>
    </citation>
    <scope>IDENTIFICATION</scope>
</reference>
<dbReference type="AlphaFoldDB" id="A0A8C1R8E0"/>
<proteinExistence type="predicted"/>
<dbReference type="Gene3D" id="2.60.40.10">
    <property type="entry name" value="Immunoglobulins"/>
    <property type="match status" value="1"/>
</dbReference>
<protein>
    <recommendedName>
        <fullName evidence="4">Immunoglobulin V-set domain-containing protein</fullName>
    </recommendedName>
</protein>
<dbReference type="PANTHER" id="PTHR21063">
    <property type="entry name" value="LFA-3"/>
    <property type="match status" value="1"/>
</dbReference>
<evidence type="ECO:0008006" key="4">
    <source>
        <dbReference type="Google" id="ProtNLM"/>
    </source>
</evidence>
<feature type="transmembrane region" description="Helical" evidence="1">
    <location>
        <begin position="102"/>
        <end position="127"/>
    </location>
</feature>
<dbReference type="PANTHER" id="PTHR21063:SF4">
    <property type="entry name" value="CD48 ANTIGEN-RELATED"/>
    <property type="match status" value="1"/>
</dbReference>
<organism evidence="2 3">
    <name type="scientific">Cyprinus carpio</name>
    <name type="common">Common carp</name>
    <dbReference type="NCBI Taxonomy" id="7962"/>
    <lineage>
        <taxon>Eukaryota</taxon>
        <taxon>Metazoa</taxon>
        <taxon>Chordata</taxon>
        <taxon>Craniata</taxon>
        <taxon>Vertebrata</taxon>
        <taxon>Euteleostomi</taxon>
        <taxon>Actinopterygii</taxon>
        <taxon>Neopterygii</taxon>
        <taxon>Teleostei</taxon>
        <taxon>Ostariophysi</taxon>
        <taxon>Cypriniformes</taxon>
        <taxon>Cyprinidae</taxon>
        <taxon>Cyprininae</taxon>
        <taxon>Cyprinus</taxon>
    </lineage>
</organism>
<accession>A0A8C1R8E0</accession>
<evidence type="ECO:0000313" key="3">
    <source>
        <dbReference type="Proteomes" id="UP000694427"/>
    </source>
</evidence>
<sequence>MEGDSVTLKTNVTELHGDEDITWKYGAEKALIVKISNEKQIFSTYDVPRDRFRDRLKVDHQTGSLTITNITNQHAGLYEQQRRGAKLSSKTFNVSVYESDSLTVLISFAVAESLLIVAGFGIFCICWKCRKTDQDVQICEDEITHVVMIHEPTFYERNAHTLFQKKPFYC</sequence>
<dbReference type="InterPro" id="IPR013783">
    <property type="entry name" value="Ig-like_fold"/>
</dbReference>
<dbReference type="Proteomes" id="UP000694427">
    <property type="component" value="Unplaced"/>
</dbReference>
<reference evidence="2" key="2">
    <citation type="submission" date="2025-09" db="UniProtKB">
        <authorList>
            <consortium name="Ensembl"/>
        </authorList>
    </citation>
    <scope>IDENTIFICATION</scope>
</reference>
<dbReference type="InterPro" id="IPR036179">
    <property type="entry name" value="Ig-like_dom_sf"/>
</dbReference>
<dbReference type="Ensembl" id="ENSCCRT00010105688.1">
    <property type="protein sequence ID" value="ENSCCRP00010095257.1"/>
    <property type="gene ID" value="ENSCCRG00010041714.1"/>
</dbReference>
<keyword evidence="1" id="KW-1133">Transmembrane helix</keyword>
<keyword evidence="1" id="KW-0812">Transmembrane</keyword>
<keyword evidence="3" id="KW-1185">Reference proteome</keyword>
<keyword evidence="1" id="KW-0472">Membrane</keyword>
<name>A0A8C1R8E0_CYPCA</name>